<sequence>MIFNYDLTTIIIFNFYVKKLKIITIVIYFFNNNLIKLFDYLISLLMNLNTLYSLSKKNKYTDLILIICSDEDNIFDFSDQKKITINVHKCVLYSSSTYFKNLFTLGSESNQDKITIQVPNVSITQDIIASFYGQIINSTDYPNWLYQLDYIRCCDYLGITFDTKNIRNIVVPEKYFEFLISVVEITNYDDNLIECLSKNIPNSYDLSKLSNKIKNKLAKYNMLIISCNKNTINIHNILNKSLVNTCTMKGKNIIDMSYSSNLLATANSNCIVKIFDIPSLVLIKTLKIKEKDNNYCRRVCFSPDGSTLVSEYYNGMIKIWNTNTWKIITEFENTVYGTTNICFMNKNIIVISRDKKFHIDIIFVDISTGKEINKEIYTSFCKIHNFRYNENYDQLIVDQGNGVIVFWHDDKNCTSIDIKEKCKYIKNIQKYSVIDINLSSDGNHLVVTSSRGDIMVYCCKTRKYICSMNNINTHVIKNAYFYHNSMITIDSNGQIKIWSGETGEMTNDFNSDLSDIRKMLLVPHP</sequence>
<accession>A0A167RR34</accession>
<evidence type="ECO:0000256" key="3">
    <source>
        <dbReference type="ARBA" id="ARBA00022737"/>
    </source>
</evidence>
<dbReference type="InterPro" id="IPR015943">
    <property type="entry name" value="WD40/YVTN_repeat-like_dom_sf"/>
</dbReference>
<evidence type="ECO:0000313" key="5">
    <source>
        <dbReference type="EMBL" id="ANB51123.1"/>
    </source>
</evidence>
<dbReference type="KEGG" id="vg:80513485"/>
<dbReference type="InterPro" id="IPR001680">
    <property type="entry name" value="WD40_rpt"/>
</dbReference>
<evidence type="ECO:0000313" key="6">
    <source>
        <dbReference type="Proteomes" id="UP000241365"/>
    </source>
</evidence>
<dbReference type="RefSeq" id="YP_010776874.1">
    <property type="nucleotide sequence ID" value="NC_075034.1"/>
</dbReference>
<name>A0A167RR34_9VIRU</name>
<dbReference type="PANTHER" id="PTHR44019">
    <property type="entry name" value="WD REPEAT-CONTAINING PROTEIN 55"/>
    <property type="match status" value="1"/>
</dbReference>
<dbReference type="CDD" id="cd18186">
    <property type="entry name" value="BTB_POZ_ZBTB_KLHL-like"/>
    <property type="match status" value="1"/>
</dbReference>
<dbReference type="GeneID" id="80513485"/>
<dbReference type="SMART" id="SM00320">
    <property type="entry name" value="WD40"/>
    <property type="match status" value="4"/>
</dbReference>
<dbReference type="InterPro" id="IPR050505">
    <property type="entry name" value="WDR55/POC1"/>
</dbReference>
<evidence type="ECO:0000256" key="2">
    <source>
        <dbReference type="ARBA" id="ARBA00022574"/>
    </source>
</evidence>
<dbReference type="InterPro" id="IPR036322">
    <property type="entry name" value="WD40_repeat_dom_sf"/>
</dbReference>
<dbReference type="Pfam" id="PF00651">
    <property type="entry name" value="BTB"/>
    <property type="match status" value="1"/>
</dbReference>
<dbReference type="PROSITE" id="PS50097">
    <property type="entry name" value="BTB"/>
    <property type="match status" value="1"/>
</dbReference>
<dbReference type="EMBL" id="KU877344">
    <property type="protein sequence ID" value="ANB51123.1"/>
    <property type="molecule type" value="Genomic_DNA"/>
</dbReference>
<keyword evidence="2" id="KW-0853">WD repeat</keyword>
<proteinExistence type="inferred from homology"/>
<keyword evidence="3" id="KW-0677">Repeat</keyword>
<evidence type="ECO:0000256" key="1">
    <source>
        <dbReference type="ARBA" id="ARBA00006497"/>
    </source>
</evidence>
<dbReference type="SUPFAM" id="SSF50978">
    <property type="entry name" value="WD40 repeat-like"/>
    <property type="match status" value="1"/>
</dbReference>
<dbReference type="Gene3D" id="3.30.710.10">
    <property type="entry name" value="Potassium Channel Kv1.1, Chain A"/>
    <property type="match status" value="1"/>
</dbReference>
<dbReference type="InterPro" id="IPR011333">
    <property type="entry name" value="SKP1/BTB/POZ_sf"/>
</dbReference>
<evidence type="ECO:0000259" key="4">
    <source>
        <dbReference type="PROSITE" id="PS50097"/>
    </source>
</evidence>
<protein>
    <submittedName>
        <fullName evidence="5">Putative BTB/POZ domain and WD-repeat protein</fullName>
    </submittedName>
</protein>
<dbReference type="SUPFAM" id="SSF54695">
    <property type="entry name" value="POZ domain"/>
    <property type="match status" value="1"/>
</dbReference>
<comment type="similarity">
    <text evidence="1">Belongs to the mimivirus BTB/WD family.</text>
</comment>
<dbReference type="Proteomes" id="UP000241365">
    <property type="component" value="Segment"/>
</dbReference>
<dbReference type="PROSITE" id="PS50082">
    <property type="entry name" value="WD_REPEATS_2"/>
    <property type="match status" value="1"/>
</dbReference>
<dbReference type="Gene3D" id="2.130.10.10">
    <property type="entry name" value="YVTN repeat-like/Quinoprotein amine dehydrogenase"/>
    <property type="match status" value="2"/>
</dbReference>
<dbReference type="PANTHER" id="PTHR44019:SF8">
    <property type="entry name" value="POC1 CENTRIOLAR PROTEIN HOMOLOG"/>
    <property type="match status" value="1"/>
</dbReference>
<reference evidence="5 6" key="1">
    <citation type="journal article" date="2016" name="Genome Announc.">
        <title>Complete Genome Sequence of a New Megavirus Family Member Isolated from an Inland Water Lake for the First Time in India.</title>
        <authorList>
            <person name="Chatterjee A."/>
            <person name="Ali F."/>
            <person name="Bange D."/>
            <person name="Kondabagil K."/>
        </authorList>
    </citation>
    <scope>NUCLEOTIDE SEQUENCE [LARGE SCALE GENOMIC DNA]</scope>
    <source>
        <strain evidence="5">1</strain>
    </source>
</reference>
<dbReference type="InterPro" id="IPR000210">
    <property type="entry name" value="BTB/POZ_dom"/>
</dbReference>
<feature type="domain" description="BTB" evidence="4">
    <location>
        <begin position="61"/>
        <end position="140"/>
    </location>
</feature>
<dbReference type="Pfam" id="PF00400">
    <property type="entry name" value="WD40"/>
    <property type="match status" value="1"/>
</dbReference>
<keyword evidence="6" id="KW-1185">Reference proteome</keyword>
<organism evidence="5 6">
    <name type="scientific">Powai lake megavirus</name>
    <dbReference type="NCBI Taxonomy" id="1842663"/>
    <lineage>
        <taxon>Viruses</taxon>
        <taxon>Varidnaviria</taxon>
        <taxon>Bamfordvirae</taxon>
        <taxon>Nucleocytoviricota</taxon>
        <taxon>Megaviricetes</taxon>
        <taxon>Imitervirales</taxon>
        <taxon>Mimiviridae</taxon>
        <taxon>Megamimivirinae</taxon>
        <taxon>Megavirus</taxon>
        <taxon>Megavirus powaiense</taxon>
    </lineage>
</organism>